<evidence type="ECO:0000313" key="1">
    <source>
        <dbReference type="EMBL" id="KAG9218484.1"/>
    </source>
</evidence>
<accession>A0ACB7ILB1</accession>
<name>A0ACB7ILB1_PLECO</name>
<sequence>MLLPDFQRMQYLEYDAIREDDEYFRDVINPQFCFVAPMLRRLLLTVLPPEPLHAPASQLDDDKVEPRLPANIFGGTQAPLLDFLFLSGIKLPSWSSHILHNLTALFLDTQDRQTFAELSSALRNMPGLHTLVLSNCLPLDTPLGVGLIHPQKAQLLNLTRVDLCESEHVSAFLPFLKAVQIAPLEMEVSTTLGCPNELPFDAWAALLDACIEALTPHIVNSGGAWLCGKGCDVFLSQRSPVHSQIHILHLGVACQEGHKWSHCRLRLELFIWRFGSHIFNPRCRRERAGPVFLALLFQTMPAYVD</sequence>
<organism evidence="1 2">
    <name type="scientific">Pleurotus cornucopiae</name>
    <name type="common">Cornucopia mushroom</name>
    <dbReference type="NCBI Taxonomy" id="5321"/>
    <lineage>
        <taxon>Eukaryota</taxon>
        <taxon>Fungi</taxon>
        <taxon>Dikarya</taxon>
        <taxon>Basidiomycota</taxon>
        <taxon>Agaricomycotina</taxon>
        <taxon>Agaricomycetes</taxon>
        <taxon>Agaricomycetidae</taxon>
        <taxon>Agaricales</taxon>
        <taxon>Pleurotineae</taxon>
        <taxon>Pleurotaceae</taxon>
        <taxon>Pleurotus</taxon>
    </lineage>
</organism>
<protein>
    <submittedName>
        <fullName evidence="1">Uncharacterized protein</fullName>
    </submittedName>
</protein>
<gene>
    <name evidence="1" type="ORF">CCMSSC00406_0008837</name>
</gene>
<keyword evidence="2" id="KW-1185">Reference proteome</keyword>
<dbReference type="EMBL" id="WQMT02000009">
    <property type="protein sequence ID" value="KAG9218484.1"/>
    <property type="molecule type" value="Genomic_DNA"/>
</dbReference>
<proteinExistence type="predicted"/>
<evidence type="ECO:0000313" key="2">
    <source>
        <dbReference type="Proteomes" id="UP000824881"/>
    </source>
</evidence>
<dbReference type="Proteomes" id="UP000824881">
    <property type="component" value="Unassembled WGS sequence"/>
</dbReference>
<comment type="caution">
    <text evidence="1">The sequence shown here is derived from an EMBL/GenBank/DDBJ whole genome shotgun (WGS) entry which is preliminary data.</text>
</comment>
<reference evidence="1 2" key="1">
    <citation type="journal article" date="2021" name="Appl. Environ. Microbiol.">
        <title>Genetic linkage and physical mapping for an oyster mushroom Pleurotus cornucopiae and QTL analysis for the trait cap color.</title>
        <authorList>
            <person name="Zhang Y."/>
            <person name="Gao W."/>
            <person name="Sonnenberg A."/>
            <person name="Chen Q."/>
            <person name="Zhang J."/>
            <person name="Huang C."/>
        </authorList>
    </citation>
    <scope>NUCLEOTIDE SEQUENCE [LARGE SCALE GENOMIC DNA]</scope>
    <source>
        <strain evidence="1">CCMSSC00406</strain>
    </source>
</reference>